<dbReference type="EMBL" id="AJAK01000017">
    <property type="protein sequence ID" value="EOH76744.1"/>
    <property type="molecule type" value="Genomic_DNA"/>
</dbReference>
<name>R2RL98_9ENTE</name>
<dbReference type="PATRIC" id="fig|1158601.3.peg.2379"/>
<accession>R2RL98</accession>
<reference evidence="2 4" key="1">
    <citation type="submission" date="2013-02" db="EMBL/GenBank/DDBJ databases">
        <title>The Genome Sequence of Enterococcus malodoratus ATCC_43197.</title>
        <authorList>
            <consortium name="The Broad Institute Genome Sequencing Platform"/>
            <consortium name="The Broad Institute Genome Sequencing Center for Infectious Disease"/>
            <person name="Earl A.M."/>
            <person name="Gilmore M.S."/>
            <person name="Lebreton F."/>
            <person name="Walker B."/>
            <person name="Young S.K."/>
            <person name="Zeng Q."/>
            <person name="Gargeya S."/>
            <person name="Fitzgerald M."/>
            <person name="Haas B."/>
            <person name="Abouelleil A."/>
            <person name="Alvarado L."/>
            <person name="Arachchi H.M."/>
            <person name="Berlin A.M."/>
            <person name="Chapman S.B."/>
            <person name="Dewar J."/>
            <person name="Goldberg J."/>
            <person name="Griggs A."/>
            <person name="Gujja S."/>
            <person name="Hansen M."/>
            <person name="Howarth C."/>
            <person name="Imamovic A."/>
            <person name="Larimer J."/>
            <person name="McCowan C."/>
            <person name="Murphy C."/>
            <person name="Neiman D."/>
            <person name="Pearson M."/>
            <person name="Priest M."/>
            <person name="Roberts A."/>
            <person name="Saif S."/>
            <person name="Shea T."/>
            <person name="Sisk P."/>
            <person name="Sykes S."/>
            <person name="Wortman J."/>
            <person name="Nusbaum C."/>
            <person name="Birren B."/>
        </authorList>
    </citation>
    <scope>NUCLEOTIDE SEQUENCE [LARGE SCALE GENOMIC DNA]</scope>
    <source>
        <strain evidence="2 4">ATCC 43197</strain>
    </source>
</reference>
<evidence type="ECO:0000313" key="5">
    <source>
        <dbReference type="Proteomes" id="UP000014148"/>
    </source>
</evidence>
<evidence type="ECO:0000313" key="4">
    <source>
        <dbReference type="Proteomes" id="UP000013783"/>
    </source>
</evidence>
<dbReference type="RefSeq" id="WP_010741235.1">
    <property type="nucleotide sequence ID" value="NZ_KB946250.1"/>
</dbReference>
<dbReference type="STRING" id="71451.RV07_GL001109"/>
<evidence type="ECO:0000313" key="2">
    <source>
        <dbReference type="EMBL" id="EOH76744.1"/>
    </source>
</evidence>
<dbReference type="Proteomes" id="UP000014148">
    <property type="component" value="Unassembled WGS sequence"/>
</dbReference>
<feature type="transmembrane region" description="Helical" evidence="1">
    <location>
        <begin position="76"/>
        <end position="95"/>
    </location>
</feature>
<comment type="caution">
    <text evidence="2">The sequence shown here is derived from an EMBL/GenBank/DDBJ whole genome shotgun (WGS) entry which is preliminary data.</text>
</comment>
<dbReference type="EMBL" id="ASWA01000005">
    <property type="protein sequence ID" value="EOT63555.1"/>
    <property type="molecule type" value="Genomic_DNA"/>
</dbReference>
<keyword evidence="1" id="KW-0472">Membrane</keyword>
<evidence type="ECO:0000313" key="3">
    <source>
        <dbReference type="EMBL" id="EOT63555.1"/>
    </source>
</evidence>
<sequence>MKKYGLLLLLLLLAGGPLSPVIGFAEMEEAVIPTEGHFVKELEEKEINDSAISAHKAVDKEKTDRIKLPKLNDKNYLEISFLGLLSLLFFCLLVMGKGHVSSKKTESRKLERCKK</sequence>
<keyword evidence="1" id="KW-1133">Transmembrane helix</keyword>
<organism evidence="2 4">
    <name type="scientific">Enterococcus malodoratus ATCC 43197</name>
    <dbReference type="NCBI Taxonomy" id="1158601"/>
    <lineage>
        <taxon>Bacteria</taxon>
        <taxon>Bacillati</taxon>
        <taxon>Bacillota</taxon>
        <taxon>Bacilli</taxon>
        <taxon>Lactobacillales</taxon>
        <taxon>Enterococcaceae</taxon>
        <taxon>Enterococcus</taxon>
    </lineage>
</organism>
<keyword evidence="5" id="KW-1185">Reference proteome</keyword>
<dbReference type="AlphaFoldDB" id="R2RL98"/>
<protein>
    <submittedName>
        <fullName evidence="2">Uncharacterized protein</fullName>
    </submittedName>
</protein>
<gene>
    <name evidence="3" type="ORF">I585_04385</name>
    <name evidence="2" type="ORF">UAI_02419</name>
</gene>
<evidence type="ECO:0000256" key="1">
    <source>
        <dbReference type="SAM" id="Phobius"/>
    </source>
</evidence>
<dbReference type="Proteomes" id="UP000013783">
    <property type="component" value="Unassembled WGS sequence"/>
</dbReference>
<keyword evidence="1" id="KW-0812">Transmembrane</keyword>
<reference evidence="3 5" key="2">
    <citation type="submission" date="2013-03" db="EMBL/GenBank/DDBJ databases">
        <title>The Genome Sequence of Enterococcus malodoratus ATCC_43197 (PacBio/Illumina hybrid assembly).</title>
        <authorList>
            <consortium name="The Broad Institute Genomics Platform"/>
            <consortium name="The Broad Institute Genome Sequencing Center for Infectious Disease"/>
            <person name="Earl A."/>
            <person name="Russ C."/>
            <person name="Gilmore M."/>
            <person name="Surin D."/>
            <person name="Walker B."/>
            <person name="Young S."/>
            <person name="Zeng Q."/>
            <person name="Gargeya S."/>
            <person name="Fitzgerald M."/>
            <person name="Haas B."/>
            <person name="Abouelleil A."/>
            <person name="Allen A.W."/>
            <person name="Alvarado L."/>
            <person name="Arachchi H.M."/>
            <person name="Berlin A.M."/>
            <person name="Chapman S.B."/>
            <person name="Gainer-Dewar J."/>
            <person name="Goldberg J."/>
            <person name="Griggs A."/>
            <person name="Gujja S."/>
            <person name="Hansen M."/>
            <person name="Howarth C."/>
            <person name="Imamovic A."/>
            <person name="Ireland A."/>
            <person name="Larimer J."/>
            <person name="McCowan C."/>
            <person name="Murphy C."/>
            <person name="Pearson M."/>
            <person name="Poon T.W."/>
            <person name="Priest M."/>
            <person name="Roberts A."/>
            <person name="Saif S."/>
            <person name="Shea T."/>
            <person name="Sisk P."/>
            <person name="Sykes S."/>
            <person name="Wortman J."/>
            <person name="Nusbaum C."/>
            <person name="Birren B."/>
        </authorList>
    </citation>
    <scope>NUCLEOTIDE SEQUENCE [LARGE SCALE GENOMIC DNA]</scope>
    <source>
        <strain evidence="3 5">ATCC 43197</strain>
    </source>
</reference>
<proteinExistence type="predicted"/>